<keyword evidence="7" id="KW-1185">Reference proteome</keyword>
<name>A0A136J1W7_9PEZI</name>
<dbReference type="InterPro" id="IPR013882">
    <property type="entry name" value="Ctp1_C"/>
</dbReference>
<evidence type="ECO:0000256" key="3">
    <source>
        <dbReference type="ARBA" id="ARBA00023242"/>
    </source>
</evidence>
<organism evidence="6 7">
    <name type="scientific">Microdochium bolleyi</name>
    <dbReference type="NCBI Taxonomy" id="196109"/>
    <lineage>
        <taxon>Eukaryota</taxon>
        <taxon>Fungi</taxon>
        <taxon>Dikarya</taxon>
        <taxon>Ascomycota</taxon>
        <taxon>Pezizomycotina</taxon>
        <taxon>Sordariomycetes</taxon>
        <taxon>Xylariomycetidae</taxon>
        <taxon>Xylariales</taxon>
        <taxon>Microdochiaceae</taxon>
        <taxon>Microdochium</taxon>
    </lineage>
</organism>
<dbReference type="GO" id="GO:0006281">
    <property type="term" value="P:DNA repair"/>
    <property type="evidence" value="ECO:0007669"/>
    <property type="project" value="InterPro"/>
</dbReference>
<dbReference type="OrthoDB" id="5801062at2759"/>
<protein>
    <recommendedName>
        <fullName evidence="5">DNA endonuclease activator Ctp1 C-terminal domain-containing protein</fullName>
    </recommendedName>
</protein>
<comment type="subcellular location">
    <subcellularLocation>
        <location evidence="1">Nucleus</location>
    </subcellularLocation>
</comment>
<dbReference type="GO" id="GO:0005634">
    <property type="term" value="C:nucleus"/>
    <property type="evidence" value="ECO:0007669"/>
    <property type="project" value="UniProtKB-SubCell"/>
</dbReference>
<sequence>MHKAVPARSPVAVSKEPTPTKPKGASLVSKNKVSREAGGNGAQLRNRSKNELKVTDFKINPAANDGFDYAFTDIVRGRDDRAKLPGDLSVHADEFRAQARAQRHQTSSLAFTSLIENWLGDDAHKLAEMSAADKERTWEEAKMAELAKTCGRVKHRFQRQRTPPGAWRTDFPSTQEEEAYKEEAR</sequence>
<gene>
    <name evidence="6" type="ORF">Micbo1qcDRAFT_163925</name>
</gene>
<evidence type="ECO:0000313" key="7">
    <source>
        <dbReference type="Proteomes" id="UP000070501"/>
    </source>
</evidence>
<dbReference type="EMBL" id="KQ964251">
    <property type="protein sequence ID" value="KXJ91152.1"/>
    <property type="molecule type" value="Genomic_DNA"/>
</dbReference>
<accession>A0A136J1W7</accession>
<keyword evidence="3" id="KW-0539">Nucleus</keyword>
<dbReference type="Pfam" id="PF08573">
    <property type="entry name" value="SAE2"/>
    <property type="match status" value="1"/>
</dbReference>
<evidence type="ECO:0000256" key="2">
    <source>
        <dbReference type="ARBA" id="ARBA00022763"/>
    </source>
</evidence>
<dbReference type="Proteomes" id="UP000070501">
    <property type="component" value="Unassembled WGS sequence"/>
</dbReference>
<dbReference type="AlphaFoldDB" id="A0A136J1W7"/>
<dbReference type="STRING" id="196109.A0A136J1W7"/>
<evidence type="ECO:0000256" key="4">
    <source>
        <dbReference type="SAM" id="MobiDB-lite"/>
    </source>
</evidence>
<proteinExistence type="predicted"/>
<feature type="non-terminal residue" evidence="6">
    <location>
        <position position="185"/>
    </location>
</feature>
<evidence type="ECO:0000259" key="5">
    <source>
        <dbReference type="Pfam" id="PF08573"/>
    </source>
</evidence>
<evidence type="ECO:0000313" key="6">
    <source>
        <dbReference type="EMBL" id="KXJ91152.1"/>
    </source>
</evidence>
<feature type="region of interest" description="Disordered" evidence="4">
    <location>
        <begin position="1"/>
        <end position="49"/>
    </location>
</feature>
<reference evidence="7" key="1">
    <citation type="submission" date="2016-02" db="EMBL/GenBank/DDBJ databases">
        <title>Draft genome sequence of Microdochium bolleyi, a fungal endophyte of beachgrass.</title>
        <authorList>
            <consortium name="DOE Joint Genome Institute"/>
            <person name="David A.S."/>
            <person name="May G."/>
            <person name="Haridas S."/>
            <person name="Lim J."/>
            <person name="Wang M."/>
            <person name="Labutti K."/>
            <person name="Lipzen A."/>
            <person name="Barry K."/>
            <person name="Grigoriev I.V."/>
        </authorList>
    </citation>
    <scope>NUCLEOTIDE SEQUENCE [LARGE SCALE GENOMIC DNA]</scope>
    <source>
        <strain evidence="7">J235TASD1</strain>
    </source>
</reference>
<keyword evidence="2" id="KW-0227">DNA damage</keyword>
<feature type="compositionally biased region" description="Acidic residues" evidence="4">
    <location>
        <begin position="175"/>
        <end position="185"/>
    </location>
</feature>
<feature type="domain" description="DNA endonuclease activator Ctp1 C-terminal" evidence="5">
    <location>
        <begin position="70"/>
        <end position="176"/>
    </location>
</feature>
<dbReference type="InParanoid" id="A0A136J1W7"/>
<feature type="region of interest" description="Disordered" evidence="4">
    <location>
        <begin position="155"/>
        <end position="185"/>
    </location>
</feature>
<evidence type="ECO:0000256" key="1">
    <source>
        <dbReference type="ARBA" id="ARBA00004123"/>
    </source>
</evidence>